<comment type="caution">
    <text evidence="1">The sequence shown here is derived from an EMBL/GenBank/DDBJ whole genome shotgun (WGS) entry which is preliminary data.</text>
</comment>
<reference evidence="1 2" key="1">
    <citation type="journal article" date="2018" name="Genome Announc.">
        <title>Genome Sequence of Geothermobacter sp. HR-1 Iron Reducer from the Loihi Seamount.</title>
        <authorList>
            <person name="Smith H."/>
            <person name="Abuyen K."/>
            <person name="Tremblay J."/>
            <person name="Savalia P."/>
            <person name="Perez-Rodriguez I."/>
            <person name="Emerson D."/>
            <person name="Tully B."/>
            <person name="Amend J."/>
        </authorList>
    </citation>
    <scope>NUCLEOTIDE SEQUENCE [LARGE SCALE GENOMIC DNA]</scope>
    <source>
        <strain evidence="1 2">HR-1</strain>
    </source>
</reference>
<dbReference type="AlphaFoldDB" id="A0A2K2HAK8"/>
<proteinExistence type="predicted"/>
<organism evidence="1 2">
    <name type="scientific">Geothermobacter hydrogeniphilus</name>
    <dbReference type="NCBI Taxonomy" id="1969733"/>
    <lineage>
        <taxon>Bacteria</taxon>
        <taxon>Pseudomonadati</taxon>
        <taxon>Thermodesulfobacteriota</taxon>
        <taxon>Desulfuromonadia</taxon>
        <taxon>Desulfuromonadales</taxon>
        <taxon>Geothermobacteraceae</taxon>
        <taxon>Geothermobacter</taxon>
    </lineage>
</organism>
<accession>A0A2K2HAK8</accession>
<dbReference type="Proteomes" id="UP000236340">
    <property type="component" value="Unassembled WGS sequence"/>
</dbReference>
<evidence type="ECO:0000313" key="2">
    <source>
        <dbReference type="Proteomes" id="UP000236340"/>
    </source>
</evidence>
<name>A0A2K2HAK8_9BACT</name>
<gene>
    <name evidence="1" type="ORF">C2E25_07945</name>
</gene>
<protein>
    <submittedName>
        <fullName evidence="1">Uncharacterized protein</fullName>
    </submittedName>
</protein>
<evidence type="ECO:0000313" key="1">
    <source>
        <dbReference type="EMBL" id="PNU20346.1"/>
    </source>
</evidence>
<dbReference type="EMBL" id="PPFX01000014">
    <property type="protein sequence ID" value="PNU20346.1"/>
    <property type="molecule type" value="Genomic_DNA"/>
</dbReference>
<sequence length="73" mass="8331">MRTLFVDCPRIDQILFMVVNKYAGGEVVVCQLFEIIDKNNWHGCCYLFDHDSGRQLPGCLPMTGSPRNNVVRV</sequence>